<organism evidence="1">
    <name type="scientific">Rhizophora mucronata</name>
    <name type="common">Asiatic mangrove</name>
    <dbReference type="NCBI Taxonomy" id="61149"/>
    <lineage>
        <taxon>Eukaryota</taxon>
        <taxon>Viridiplantae</taxon>
        <taxon>Streptophyta</taxon>
        <taxon>Embryophyta</taxon>
        <taxon>Tracheophyta</taxon>
        <taxon>Spermatophyta</taxon>
        <taxon>Magnoliopsida</taxon>
        <taxon>eudicotyledons</taxon>
        <taxon>Gunneridae</taxon>
        <taxon>Pentapetalae</taxon>
        <taxon>rosids</taxon>
        <taxon>fabids</taxon>
        <taxon>Malpighiales</taxon>
        <taxon>Rhizophoraceae</taxon>
        <taxon>Rhizophora</taxon>
    </lineage>
</organism>
<evidence type="ECO:0000313" key="1">
    <source>
        <dbReference type="EMBL" id="MBX62684.1"/>
    </source>
</evidence>
<proteinExistence type="predicted"/>
<name>A0A2P2Q6U2_RHIMU</name>
<protein>
    <submittedName>
        <fullName evidence="1">Uncharacterized protein</fullName>
    </submittedName>
</protein>
<sequence length="38" mass="4088">MDALSKVCAISLNPCTASISLPIYSEDGKPTPNNIYIF</sequence>
<accession>A0A2P2Q6U2</accession>
<reference evidence="1" key="1">
    <citation type="submission" date="2018-02" db="EMBL/GenBank/DDBJ databases">
        <title>Rhizophora mucronata_Transcriptome.</title>
        <authorList>
            <person name="Meera S.P."/>
            <person name="Sreeshan A."/>
            <person name="Augustine A."/>
        </authorList>
    </citation>
    <scope>NUCLEOTIDE SEQUENCE</scope>
    <source>
        <tissue evidence="1">Leaf</tissue>
    </source>
</reference>
<dbReference type="EMBL" id="GGEC01082200">
    <property type="protein sequence ID" value="MBX62684.1"/>
    <property type="molecule type" value="Transcribed_RNA"/>
</dbReference>
<dbReference type="AlphaFoldDB" id="A0A2P2Q6U2"/>